<name>A0A2H0V490_9BACT</name>
<comment type="caution">
    <text evidence="3">The sequence shown here is derived from an EMBL/GenBank/DDBJ whole genome shotgun (WGS) entry which is preliminary data.</text>
</comment>
<feature type="compositionally biased region" description="Basic and acidic residues" evidence="1">
    <location>
        <begin position="86"/>
        <end position="112"/>
    </location>
</feature>
<dbReference type="AlphaFoldDB" id="A0A2H0V490"/>
<evidence type="ECO:0000313" key="3">
    <source>
        <dbReference type="EMBL" id="PIR93904.1"/>
    </source>
</evidence>
<protein>
    <recommendedName>
        <fullName evidence="2">HD domain-containing protein</fullName>
    </recommendedName>
</protein>
<feature type="region of interest" description="Disordered" evidence="1">
    <location>
        <begin position="86"/>
        <end position="113"/>
    </location>
</feature>
<evidence type="ECO:0000256" key="1">
    <source>
        <dbReference type="SAM" id="MobiDB-lite"/>
    </source>
</evidence>
<dbReference type="SUPFAM" id="SSF109604">
    <property type="entry name" value="HD-domain/PDEase-like"/>
    <property type="match status" value="1"/>
</dbReference>
<evidence type="ECO:0000259" key="2">
    <source>
        <dbReference type="Pfam" id="PF01966"/>
    </source>
</evidence>
<reference evidence="4" key="1">
    <citation type="submission" date="2017-09" db="EMBL/GenBank/DDBJ databases">
        <title>Depth-based differentiation of microbial function through sediment-hosted aquifers and enrichment of novel symbionts in the deep terrestrial subsurface.</title>
        <authorList>
            <person name="Probst A.J."/>
            <person name="Ladd B."/>
            <person name="Jarett J.K."/>
            <person name="Geller-Mcgrath D.E."/>
            <person name="Sieber C.M.K."/>
            <person name="Emerson J.B."/>
            <person name="Anantharaman K."/>
            <person name="Thomas B.C."/>
            <person name="Malmstrom R."/>
            <person name="Stieglmeier M."/>
            <person name="Klingl A."/>
            <person name="Woyke T."/>
            <person name="Ryan C.M."/>
            <person name="Banfield J.F."/>
        </authorList>
    </citation>
    <scope>NUCLEOTIDE SEQUENCE [LARGE SCALE GENOMIC DNA]</scope>
</reference>
<accession>A0A2H0V490</accession>
<organism evidence="3 4">
    <name type="scientific">Candidatus Falkowbacteria bacterium CG10_big_fil_rev_8_21_14_0_10_39_11</name>
    <dbReference type="NCBI Taxonomy" id="1974565"/>
    <lineage>
        <taxon>Bacteria</taxon>
        <taxon>Candidatus Falkowiibacteriota</taxon>
    </lineage>
</organism>
<dbReference type="InterPro" id="IPR038257">
    <property type="entry name" value="CRISPR-assoc_Cas3_HD_sf"/>
</dbReference>
<dbReference type="Pfam" id="PF01966">
    <property type="entry name" value="HD"/>
    <property type="match status" value="1"/>
</dbReference>
<sequence length="376" mass="43123">MEEFPQEQQEKKQFGLDVTFDQLAEALPDFKKMIGFDQKSDYHTLTLDVHTKELVAALENDPFILSLDPKLQKLIRLAGLMHDLGKTTDIGKKGESGRQIHPQDPEKRRYANHESFSAKMSRRILTENFDLKPEELEFVVKLVRMHGDIMQIMNHFIGIKKDEKSKRKKSPKTSKYDLPEGKDLTYYAERMEHADMLPVDLSIKDKFNILFAFGRADKGANYNEETRERMENSSYENERSKIKDVVEKCKVQIAAISELGKALPAIVDAVEGMQAGDNARPKVVFHNGEYVYDKNVKVVIPEQLGKVQSLDENQKKRLVKSFINFQRYLAQDELGAIKMASHGLLRKNMKLSDEQMVDFLKAVGLTDEQVEVVIAK</sequence>
<dbReference type="Proteomes" id="UP000229901">
    <property type="component" value="Unassembled WGS sequence"/>
</dbReference>
<dbReference type="EMBL" id="PFAP01000031">
    <property type="protein sequence ID" value="PIR93904.1"/>
    <property type="molecule type" value="Genomic_DNA"/>
</dbReference>
<evidence type="ECO:0000313" key="4">
    <source>
        <dbReference type="Proteomes" id="UP000229901"/>
    </source>
</evidence>
<gene>
    <name evidence="3" type="ORF">COT97_04235</name>
</gene>
<dbReference type="Gene3D" id="1.10.3210.30">
    <property type="match status" value="1"/>
</dbReference>
<feature type="domain" description="HD" evidence="2">
    <location>
        <begin position="71"/>
        <end position="162"/>
    </location>
</feature>
<proteinExistence type="predicted"/>
<dbReference type="InterPro" id="IPR006674">
    <property type="entry name" value="HD_domain"/>
</dbReference>